<dbReference type="KEGG" id="pfn:HZ99_22580"/>
<keyword evidence="2" id="KW-0413">Isomerase</keyword>
<organism evidence="2 3">
    <name type="scientific">Pseudomonas fluorescens</name>
    <dbReference type="NCBI Taxonomy" id="294"/>
    <lineage>
        <taxon>Bacteria</taxon>
        <taxon>Pseudomonadati</taxon>
        <taxon>Pseudomonadota</taxon>
        <taxon>Gammaproteobacteria</taxon>
        <taxon>Pseudomonadales</taxon>
        <taxon>Pseudomonadaceae</taxon>
        <taxon>Pseudomonas</taxon>
    </lineage>
</organism>
<reference evidence="2 3" key="1">
    <citation type="submission" date="2018-06" db="EMBL/GenBank/DDBJ databases">
        <authorList>
            <consortium name="Pathogen Informatics"/>
            <person name="Doyle S."/>
        </authorList>
    </citation>
    <scope>NUCLEOTIDE SEQUENCE [LARGE SCALE GENOMIC DNA]</scope>
    <source>
        <strain evidence="2 3">NCTC10392</strain>
    </source>
</reference>
<feature type="signal peptide" evidence="1">
    <location>
        <begin position="1"/>
        <end position="21"/>
    </location>
</feature>
<keyword evidence="1" id="KW-0732">Signal</keyword>
<feature type="chain" id="PRO_5016565295" evidence="1">
    <location>
        <begin position="22"/>
        <end position="110"/>
    </location>
</feature>
<name>A0A379I8E5_PSEFL</name>
<dbReference type="GO" id="GO:0016853">
    <property type="term" value="F:isomerase activity"/>
    <property type="evidence" value="ECO:0007669"/>
    <property type="project" value="UniProtKB-KW"/>
</dbReference>
<protein>
    <submittedName>
        <fullName evidence="2">Topoisomerase II</fullName>
    </submittedName>
</protein>
<accession>A0A379I8E5</accession>
<dbReference type="EMBL" id="UGUS01000002">
    <property type="protein sequence ID" value="SUD29119.1"/>
    <property type="molecule type" value="Genomic_DNA"/>
</dbReference>
<proteinExistence type="predicted"/>
<sequence>MKRLTLVLGAAVFSLSLGAMAEVGGDREIAQLMQQNQQAMNRYANQQGKPAPEVLAYRYGMKLDIAKVVSVTPPIRACKVVPSRMTYEDSGGTLRTLEYQVMGLCRNNGS</sequence>
<dbReference type="AlphaFoldDB" id="A0A379I8E5"/>
<dbReference type="Gene3D" id="2.30.140.50">
    <property type="entry name" value="Protein of unknown function DUF2790"/>
    <property type="match status" value="1"/>
</dbReference>
<dbReference type="InterPro" id="IPR021245">
    <property type="entry name" value="DUF2790"/>
</dbReference>
<evidence type="ECO:0000313" key="2">
    <source>
        <dbReference type="EMBL" id="SUD29119.1"/>
    </source>
</evidence>
<evidence type="ECO:0000313" key="3">
    <source>
        <dbReference type="Proteomes" id="UP000255125"/>
    </source>
</evidence>
<dbReference type="RefSeq" id="WP_038446050.1">
    <property type="nucleotide sequence ID" value="NZ_CP008896.1"/>
</dbReference>
<dbReference type="OrthoDB" id="6903098at2"/>
<evidence type="ECO:0000256" key="1">
    <source>
        <dbReference type="SAM" id="SignalP"/>
    </source>
</evidence>
<gene>
    <name evidence="2" type="ORF">NCTC10392_01068</name>
</gene>
<dbReference type="NCBIfam" id="NF041599">
    <property type="entry name" value="reg_PtrA_PA2808"/>
    <property type="match status" value="1"/>
</dbReference>
<dbReference type="Pfam" id="PF10976">
    <property type="entry name" value="DUF2790"/>
    <property type="match status" value="1"/>
</dbReference>
<dbReference type="Proteomes" id="UP000255125">
    <property type="component" value="Unassembled WGS sequence"/>
</dbReference>